<dbReference type="Gene3D" id="3.20.20.80">
    <property type="entry name" value="Glycosidases"/>
    <property type="match status" value="1"/>
</dbReference>
<proteinExistence type="inferred from homology"/>
<dbReference type="InterPro" id="IPR006311">
    <property type="entry name" value="TAT_signal"/>
</dbReference>
<dbReference type="SMART" id="SM00633">
    <property type="entry name" value="Glyco_10"/>
    <property type="match status" value="1"/>
</dbReference>
<dbReference type="GO" id="GO:0045493">
    <property type="term" value="P:xylan catabolic process"/>
    <property type="evidence" value="ECO:0007669"/>
    <property type="project" value="UniProtKB-KW"/>
</dbReference>
<keyword evidence="4 10" id="KW-0732">Signal</keyword>
<sequence>MSLSTRRAVLSGLAATAALPCVAPSHAATTLPAAASLREHAARAGLVYGAAITAENWTMPELRTLYERETRLITTDLDLKFASLRPSREVFAFEPADTLIGWARRKDLKVRGHTLIWNEYNGDWLNRCSAREVERIFDEHIDTVVSRYAGRIHYWDVVNEPFWPDHGKPGGYRQGPWYNALGPGYIPRALKRVRAIDPHVKICINEAHCELENSWGNGIRPCLARLVTTLRHDGVPLDAVGLQGHLQPSLPHDDAHFVAFLRDLAATGVDLHITEFDVNDVGFPEAIATRDAMAAARATAFLDAVLAVPAVKMLVTWELQDNCSFYYRDVLAKDPTATRMPRPLPFDEAGRRKPLWTAMAAAFDKRAAS</sequence>
<dbReference type="GO" id="GO:0031176">
    <property type="term" value="F:endo-1,4-beta-xylanase activity"/>
    <property type="evidence" value="ECO:0007669"/>
    <property type="project" value="UniProtKB-EC"/>
</dbReference>
<comment type="caution">
    <text evidence="12">The sequence shown here is derived from an EMBL/GenBank/DDBJ whole genome shotgun (WGS) entry which is preliminary data.</text>
</comment>
<feature type="signal peptide" evidence="10">
    <location>
        <begin position="1"/>
        <end position="27"/>
    </location>
</feature>
<dbReference type="PANTHER" id="PTHR31490">
    <property type="entry name" value="GLYCOSYL HYDROLASE"/>
    <property type="match status" value="1"/>
</dbReference>
<keyword evidence="8 9" id="KW-0624">Polysaccharide degradation</keyword>
<dbReference type="InterPro" id="IPR001000">
    <property type="entry name" value="GH10_dom"/>
</dbReference>
<dbReference type="SUPFAM" id="SSF51445">
    <property type="entry name" value="(Trans)glycosidases"/>
    <property type="match status" value="1"/>
</dbReference>
<evidence type="ECO:0000256" key="5">
    <source>
        <dbReference type="ARBA" id="ARBA00022801"/>
    </source>
</evidence>
<evidence type="ECO:0000256" key="8">
    <source>
        <dbReference type="ARBA" id="ARBA00023326"/>
    </source>
</evidence>
<dbReference type="PROSITE" id="PS51760">
    <property type="entry name" value="GH10_2"/>
    <property type="match status" value="1"/>
</dbReference>
<keyword evidence="5 9" id="KW-0378">Hydrolase</keyword>
<evidence type="ECO:0000259" key="11">
    <source>
        <dbReference type="PROSITE" id="PS51760"/>
    </source>
</evidence>
<comment type="catalytic activity">
    <reaction evidence="1 9">
        <text>Endohydrolysis of (1-&gt;4)-beta-D-xylosidic linkages in xylans.</text>
        <dbReference type="EC" id="3.2.1.8"/>
    </reaction>
</comment>
<evidence type="ECO:0000256" key="1">
    <source>
        <dbReference type="ARBA" id="ARBA00000681"/>
    </source>
</evidence>
<dbReference type="PRINTS" id="PR00134">
    <property type="entry name" value="GLHYDRLASE10"/>
</dbReference>
<dbReference type="InterPro" id="IPR017853">
    <property type="entry name" value="GH"/>
</dbReference>
<keyword evidence="3" id="KW-0858">Xylan degradation</keyword>
<dbReference type="EC" id="3.2.1.8" evidence="9"/>
<dbReference type="Proteomes" id="UP001165667">
    <property type="component" value="Unassembled WGS sequence"/>
</dbReference>
<evidence type="ECO:0000256" key="3">
    <source>
        <dbReference type="ARBA" id="ARBA00022651"/>
    </source>
</evidence>
<accession>A0AA42CIQ0</accession>
<evidence type="ECO:0000256" key="10">
    <source>
        <dbReference type="SAM" id="SignalP"/>
    </source>
</evidence>
<dbReference type="PROSITE" id="PS51318">
    <property type="entry name" value="TAT"/>
    <property type="match status" value="1"/>
</dbReference>
<gene>
    <name evidence="12" type="ORF">M8523_11355</name>
</gene>
<keyword evidence="7 9" id="KW-0326">Glycosidase</keyword>
<feature type="domain" description="GH10" evidence="11">
    <location>
        <begin position="31"/>
        <end position="362"/>
    </location>
</feature>
<evidence type="ECO:0000256" key="6">
    <source>
        <dbReference type="ARBA" id="ARBA00023277"/>
    </source>
</evidence>
<evidence type="ECO:0000256" key="2">
    <source>
        <dbReference type="ARBA" id="ARBA00007495"/>
    </source>
</evidence>
<evidence type="ECO:0000256" key="4">
    <source>
        <dbReference type="ARBA" id="ARBA00022729"/>
    </source>
</evidence>
<protein>
    <recommendedName>
        <fullName evidence="9">Beta-xylanase</fullName>
        <ecNumber evidence="9">3.2.1.8</ecNumber>
    </recommendedName>
</protein>
<dbReference type="EMBL" id="JAMOIM010000006">
    <property type="protein sequence ID" value="MCW6508614.1"/>
    <property type="molecule type" value="Genomic_DNA"/>
</dbReference>
<dbReference type="RefSeq" id="WP_282584982.1">
    <property type="nucleotide sequence ID" value="NZ_JAMOIM010000006.1"/>
</dbReference>
<dbReference type="AlphaFoldDB" id="A0AA42CIQ0"/>
<name>A0AA42CIQ0_9HYPH</name>
<organism evidence="12 13">
    <name type="scientific">Lichenifustis flavocetrariae</name>
    <dbReference type="NCBI Taxonomy" id="2949735"/>
    <lineage>
        <taxon>Bacteria</taxon>
        <taxon>Pseudomonadati</taxon>
        <taxon>Pseudomonadota</taxon>
        <taxon>Alphaproteobacteria</taxon>
        <taxon>Hyphomicrobiales</taxon>
        <taxon>Lichenihabitantaceae</taxon>
        <taxon>Lichenifustis</taxon>
    </lineage>
</organism>
<evidence type="ECO:0000256" key="9">
    <source>
        <dbReference type="RuleBase" id="RU361174"/>
    </source>
</evidence>
<evidence type="ECO:0000313" key="13">
    <source>
        <dbReference type="Proteomes" id="UP001165667"/>
    </source>
</evidence>
<keyword evidence="6 9" id="KW-0119">Carbohydrate metabolism</keyword>
<evidence type="ECO:0000313" key="12">
    <source>
        <dbReference type="EMBL" id="MCW6508614.1"/>
    </source>
</evidence>
<keyword evidence="13" id="KW-1185">Reference proteome</keyword>
<feature type="chain" id="PRO_5041399094" description="Beta-xylanase" evidence="10">
    <location>
        <begin position="28"/>
        <end position="369"/>
    </location>
</feature>
<dbReference type="InterPro" id="IPR044846">
    <property type="entry name" value="GH10"/>
</dbReference>
<evidence type="ECO:0000256" key="7">
    <source>
        <dbReference type="ARBA" id="ARBA00023295"/>
    </source>
</evidence>
<dbReference type="Pfam" id="PF00331">
    <property type="entry name" value="Glyco_hydro_10"/>
    <property type="match status" value="1"/>
</dbReference>
<reference evidence="12" key="1">
    <citation type="submission" date="2022-05" db="EMBL/GenBank/DDBJ databases">
        <authorList>
            <person name="Pankratov T."/>
        </authorList>
    </citation>
    <scope>NUCLEOTIDE SEQUENCE</scope>
    <source>
        <strain evidence="12">BP6-180914</strain>
    </source>
</reference>
<dbReference type="PANTHER" id="PTHR31490:SF88">
    <property type="entry name" value="BETA-XYLANASE"/>
    <property type="match status" value="1"/>
</dbReference>
<comment type="similarity">
    <text evidence="2 9">Belongs to the glycosyl hydrolase 10 (cellulase F) family.</text>
</comment>